<name>A0A100W499_9MYCO</name>
<keyword evidence="3" id="KW-1185">Reference proteome</keyword>
<accession>A0A100W499</accession>
<sequence>MRRVVEFGCRPATQLHGLHQDRRSVAESRSQRGDVTDQGRARQSQLCGRGESLTTLVRPQIADIGNSERYDGLTPVTITL</sequence>
<dbReference type="Proteomes" id="UP000069620">
    <property type="component" value="Unassembled WGS sequence"/>
</dbReference>
<reference evidence="3" key="2">
    <citation type="submission" date="2016-02" db="EMBL/GenBank/DDBJ databases">
        <title>Draft genome sequence of five rapidly growing Mycobacterium species.</title>
        <authorList>
            <person name="Katahira K."/>
            <person name="Gotou Y."/>
            <person name="Iida K."/>
            <person name="Ogura Y."/>
            <person name="Hayashi T."/>
        </authorList>
    </citation>
    <scope>NUCLEOTIDE SEQUENCE [LARGE SCALE GENOMIC DNA]</scope>
    <source>
        <strain evidence="3">JCM15654</strain>
    </source>
</reference>
<protein>
    <submittedName>
        <fullName evidence="2">Vitrin</fullName>
    </submittedName>
</protein>
<evidence type="ECO:0000313" key="2">
    <source>
        <dbReference type="EMBL" id="GAS91346.1"/>
    </source>
</evidence>
<reference evidence="3" key="1">
    <citation type="journal article" date="2016" name="Genome Announc.">
        <title>Draft Genome Sequences of Five Rapidly Growing Mycobacterium Species, M. thermoresistibile, M. fortuitum subsp. acetamidolyticum, M. canariasense, M. brisbanense, and M. novocastrense.</title>
        <authorList>
            <person name="Katahira K."/>
            <person name="Ogura Y."/>
            <person name="Gotoh Y."/>
            <person name="Hayashi T."/>
        </authorList>
    </citation>
    <scope>NUCLEOTIDE SEQUENCE [LARGE SCALE GENOMIC DNA]</scope>
    <source>
        <strain evidence="3">JCM15654</strain>
    </source>
</reference>
<comment type="caution">
    <text evidence="2">The sequence shown here is derived from an EMBL/GenBank/DDBJ whole genome shotgun (WGS) entry which is preliminary data.</text>
</comment>
<gene>
    <name evidence="2" type="ORF">RMCB_5442</name>
</gene>
<dbReference type="EMBL" id="BCSX01000046">
    <property type="protein sequence ID" value="GAS91346.1"/>
    <property type="molecule type" value="Genomic_DNA"/>
</dbReference>
<proteinExistence type="predicted"/>
<feature type="compositionally biased region" description="Basic and acidic residues" evidence="1">
    <location>
        <begin position="18"/>
        <end position="40"/>
    </location>
</feature>
<feature type="region of interest" description="Disordered" evidence="1">
    <location>
        <begin position="18"/>
        <end position="47"/>
    </location>
</feature>
<organism evidence="2 3">
    <name type="scientific">Mycolicibacterium brisbanense</name>
    <dbReference type="NCBI Taxonomy" id="146020"/>
    <lineage>
        <taxon>Bacteria</taxon>
        <taxon>Bacillati</taxon>
        <taxon>Actinomycetota</taxon>
        <taxon>Actinomycetes</taxon>
        <taxon>Mycobacteriales</taxon>
        <taxon>Mycobacteriaceae</taxon>
        <taxon>Mycolicibacterium</taxon>
    </lineage>
</organism>
<evidence type="ECO:0000313" key="3">
    <source>
        <dbReference type="Proteomes" id="UP000069620"/>
    </source>
</evidence>
<dbReference type="AlphaFoldDB" id="A0A100W499"/>
<evidence type="ECO:0000256" key="1">
    <source>
        <dbReference type="SAM" id="MobiDB-lite"/>
    </source>
</evidence>